<dbReference type="EMBL" id="JAVFKD010000004">
    <property type="protein sequence ID" value="KAK5996057.1"/>
    <property type="molecule type" value="Genomic_DNA"/>
</dbReference>
<reference evidence="3 4" key="1">
    <citation type="submission" date="2024-01" db="EMBL/GenBank/DDBJ databases">
        <title>Complete genome of Cladobotryum mycophilum ATHUM6906.</title>
        <authorList>
            <person name="Christinaki A.C."/>
            <person name="Myridakis A.I."/>
            <person name="Kouvelis V.N."/>
        </authorList>
    </citation>
    <scope>NUCLEOTIDE SEQUENCE [LARGE SCALE GENOMIC DNA]</scope>
    <source>
        <strain evidence="3 4">ATHUM6906</strain>
    </source>
</reference>
<organism evidence="3 4">
    <name type="scientific">Cladobotryum mycophilum</name>
    <dbReference type="NCBI Taxonomy" id="491253"/>
    <lineage>
        <taxon>Eukaryota</taxon>
        <taxon>Fungi</taxon>
        <taxon>Dikarya</taxon>
        <taxon>Ascomycota</taxon>
        <taxon>Pezizomycotina</taxon>
        <taxon>Sordariomycetes</taxon>
        <taxon>Hypocreomycetidae</taxon>
        <taxon>Hypocreales</taxon>
        <taxon>Hypocreaceae</taxon>
        <taxon>Cladobotryum</taxon>
    </lineage>
</organism>
<protein>
    <submittedName>
        <fullName evidence="3">Uncharacterized protein</fullName>
    </submittedName>
</protein>
<feature type="region of interest" description="Disordered" evidence="2">
    <location>
        <begin position="1"/>
        <end position="103"/>
    </location>
</feature>
<keyword evidence="1" id="KW-0175">Coiled coil</keyword>
<evidence type="ECO:0000256" key="2">
    <source>
        <dbReference type="SAM" id="MobiDB-lite"/>
    </source>
</evidence>
<name>A0ABR0SV65_9HYPO</name>
<keyword evidence="4" id="KW-1185">Reference proteome</keyword>
<evidence type="ECO:0000313" key="3">
    <source>
        <dbReference type="EMBL" id="KAK5996057.1"/>
    </source>
</evidence>
<accession>A0ABR0SV65</accession>
<evidence type="ECO:0000313" key="4">
    <source>
        <dbReference type="Proteomes" id="UP001338125"/>
    </source>
</evidence>
<proteinExistence type="predicted"/>
<feature type="compositionally biased region" description="Basic and acidic residues" evidence="2">
    <location>
        <begin position="15"/>
        <end position="29"/>
    </location>
</feature>
<sequence length="526" mass="59328">MSSPHDRPATPSRGETGEMTDRTINEDRRTSHRMSQSSKKRASSMAPMGSCRTRPGPGYLETEMTGSGDYVHVDAPKSKTVGPEKSLSSRSDERRSEGSGLLGGLIDGVRKAITSSPNQDYEKDNRYLTRKLEKFELEIRKRDGKLEENEEKRKSLERHHKKELDHLYHQQETKEQAMLRTWEQERAHLKKQNEDTLSELQRTRSEVTKLRQSIAKNESVVTKAHATLVSALAGNVSRSFTDDMVRDELKQFFQGDFFSWCADMCASDIPKPDVARHTLESGGILNRSQFYMQASPHLKFRMDLPDGSSPLVLLQSALAQTLCQVFLFDAYFLAEKSIGSAAGHDPNEKRGELWTFEHAISKASREAAIDWRIQTVESLEKAVPLLEDLFVEKAMTFIENFGFLLKEMGNEDGNDLIRLFFDFAGLALKIWKTRTSIQISCMQSFEKHPFEFGSNYIEADSVAASTMGQRLNGRPIGVITRPLIISQPLEQQADQPPQEVVWLKAVGWLSSVEDPADSPMHGAPLS</sequence>
<evidence type="ECO:0000256" key="1">
    <source>
        <dbReference type="SAM" id="Coils"/>
    </source>
</evidence>
<comment type="caution">
    <text evidence="3">The sequence shown here is derived from an EMBL/GenBank/DDBJ whole genome shotgun (WGS) entry which is preliminary data.</text>
</comment>
<feature type="coiled-coil region" evidence="1">
    <location>
        <begin position="118"/>
        <end position="213"/>
    </location>
</feature>
<dbReference type="Proteomes" id="UP001338125">
    <property type="component" value="Unassembled WGS sequence"/>
</dbReference>
<gene>
    <name evidence="3" type="ORF">PT974_04483</name>
</gene>